<evidence type="ECO:0000313" key="7">
    <source>
        <dbReference type="EMBL" id="ACT47930.1"/>
    </source>
</evidence>
<dbReference type="PROSITE" id="PS50889">
    <property type="entry name" value="S4"/>
    <property type="match status" value="1"/>
</dbReference>
<evidence type="ECO:0000256" key="5">
    <source>
        <dbReference type="SAM" id="MobiDB-lite"/>
    </source>
</evidence>
<dbReference type="Proteomes" id="UP000002742">
    <property type="component" value="Chromosome"/>
</dbReference>
<name>C6WVI1_METML</name>
<dbReference type="InterPro" id="IPR025708">
    <property type="entry name" value="HSP15"/>
</dbReference>
<dbReference type="CDD" id="cd00165">
    <property type="entry name" value="S4"/>
    <property type="match status" value="1"/>
</dbReference>
<feature type="region of interest" description="Disordered" evidence="5">
    <location>
        <begin position="95"/>
        <end position="132"/>
    </location>
</feature>
<comment type="similarity">
    <text evidence="1">Belongs to the HSP15 family.</text>
</comment>
<dbReference type="GO" id="GO:0003727">
    <property type="term" value="F:single-stranded RNA binding"/>
    <property type="evidence" value="ECO:0007669"/>
    <property type="project" value="InterPro"/>
</dbReference>
<dbReference type="EMBL" id="CP001672">
    <property type="protein sequence ID" value="ACT47930.1"/>
    <property type="molecule type" value="Genomic_DNA"/>
</dbReference>
<proteinExistence type="inferred from homology"/>
<keyword evidence="3" id="KW-0238">DNA-binding</keyword>
<protein>
    <submittedName>
        <fullName evidence="7">RNA-binding S4 domain protein</fullName>
    </submittedName>
</protein>
<dbReference type="Gene3D" id="3.10.290.10">
    <property type="entry name" value="RNA-binding S4 domain"/>
    <property type="match status" value="1"/>
</dbReference>
<feature type="compositionally biased region" description="Basic and acidic residues" evidence="5">
    <location>
        <begin position="95"/>
        <end position="113"/>
    </location>
</feature>
<feature type="domain" description="RNA-binding S4" evidence="6">
    <location>
        <begin position="9"/>
        <end position="73"/>
    </location>
</feature>
<evidence type="ECO:0000256" key="1">
    <source>
        <dbReference type="ARBA" id="ARBA00008396"/>
    </source>
</evidence>
<reference evidence="7 8" key="2">
    <citation type="journal article" date="2011" name="J. Bacteriol.">
        <title>Genomes of three methylotrophs from a single niche uncover genetic and metabolic divergence of Methylophilaceae.</title>
        <authorList>
            <person name="Lapidus A."/>
            <person name="Clum A."/>
            <person name="Labutti K."/>
            <person name="Kaluzhnaya M.G."/>
            <person name="Lim S."/>
            <person name="Beck D.A."/>
            <person name="Glavina Del Rio T."/>
            <person name="Nolan M."/>
            <person name="Mavromatis K."/>
            <person name="Huntemann M."/>
            <person name="Lucas S."/>
            <person name="Lidstrom M.E."/>
            <person name="Ivanova N."/>
            <person name="Chistoserdova L."/>
        </authorList>
    </citation>
    <scope>NUCLEOTIDE SEQUENCE [LARGE SCALE GENOMIC DNA]</scope>
    <source>
        <strain evidence="8">JLW8 / ATCC BAA-1282 / DSM 17540</strain>
    </source>
</reference>
<evidence type="ECO:0000259" key="6">
    <source>
        <dbReference type="SMART" id="SM00363"/>
    </source>
</evidence>
<dbReference type="RefSeq" id="WP_015831965.1">
    <property type="nucleotide sequence ID" value="NC_012968.1"/>
</dbReference>
<dbReference type="OrthoDB" id="9797176at2"/>
<dbReference type="AlphaFoldDB" id="C6WVI1"/>
<gene>
    <name evidence="7" type="ordered locus">Mmol_1021</name>
</gene>
<keyword evidence="8" id="KW-1185">Reference proteome</keyword>
<dbReference type="GO" id="GO:0043023">
    <property type="term" value="F:ribosomal large subunit binding"/>
    <property type="evidence" value="ECO:0007669"/>
    <property type="project" value="InterPro"/>
</dbReference>
<dbReference type="InterPro" id="IPR036986">
    <property type="entry name" value="S4_RNA-bd_sf"/>
</dbReference>
<dbReference type="Pfam" id="PF01479">
    <property type="entry name" value="S4"/>
    <property type="match status" value="1"/>
</dbReference>
<dbReference type="GO" id="GO:0034605">
    <property type="term" value="P:cellular response to heat"/>
    <property type="evidence" value="ECO:0007669"/>
    <property type="project" value="InterPro"/>
</dbReference>
<dbReference type="PIRSF" id="PIRSF016821">
    <property type="entry name" value="HSP15"/>
    <property type="match status" value="1"/>
</dbReference>
<dbReference type="SUPFAM" id="SSF55174">
    <property type="entry name" value="Alpha-L RNA-binding motif"/>
    <property type="match status" value="1"/>
</dbReference>
<evidence type="ECO:0000256" key="3">
    <source>
        <dbReference type="ARBA" id="ARBA00023125"/>
    </source>
</evidence>
<dbReference type="STRING" id="583345.Mmol_1021"/>
<evidence type="ECO:0000256" key="4">
    <source>
        <dbReference type="PROSITE-ProRule" id="PRU00182"/>
    </source>
</evidence>
<dbReference type="SMART" id="SM00363">
    <property type="entry name" value="S4"/>
    <property type="match status" value="1"/>
</dbReference>
<dbReference type="InterPro" id="IPR002942">
    <property type="entry name" value="S4_RNA-bd"/>
</dbReference>
<evidence type="ECO:0000256" key="2">
    <source>
        <dbReference type="ARBA" id="ARBA00022884"/>
    </source>
</evidence>
<dbReference type="KEGG" id="mmb:Mmol_1021"/>
<dbReference type="GO" id="GO:0003677">
    <property type="term" value="F:DNA binding"/>
    <property type="evidence" value="ECO:0007669"/>
    <property type="project" value="UniProtKB-KW"/>
</dbReference>
<organism evidence="7 8">
    <name type="scientific">Methylotenera mobilis (strain JLW8 / ATCC BAA-1282 / DSM 17540)</name>
    <dbReference type="NCBI Taxonomy" id="583345"/>
    <lineage>
        <taxon>Bacteria</taxon>
        <taxon>Pseudomonadati</taxon>
        <taxon>Pseudomonadota</taxon>
        <taxon>Betaproteobacteria</taxon>
        <taxon>Nitrosomonadales</taxon>
        <taxon>Methylophilaceae</taxon>
        <taxon>Methylotenera</taxon>
    </lineage>
</organism>
<reference evidence="8" key="1">
    <citation type="submission" date="2009-07" db="EMBL/GenBank/DDBJ databases">
        <title>Complete sequence of Methylotenera mobilis JLW8.</title>
        <authorList>
            <consortium name="US DOE Joint Genome Institute"/>
            <person name="Lucas S."/>
            <person name="Copeland A."/>
            <person name="Lapidus A."/>
            <person name="Glavina del Rio T."/>
            <person name="Tice H."/>
            <person name="Bruce D."/>
            <person name="Goodwin L."/>
            <person name="Pitluck S."/>
            <person name="LaButti K.M."/>
            <person name="Clum A."/>
            <person name="Larimer F."/>
            <person name="Land M."/>
            <person name="Hauser L."/>
            <person name="Kyrpides N."/>
            <person name="Mikhailova N."/>
            <person name="Kayluzhnaya M."/>
            <person name="Chistoserdova L."/>
        </authorList>
    </citation>
    <scope>NUCLEOTIDE SEQUENCE [LARGE SCALE GENOMIC DNA]</scope>
    <source>
        <strain evidence="8">JLW8 / ATCC BAA-1282 / DSM 17540</strain>
    </source>
</reference>
<evidence type="ECO:0000313" key="8">
    <source>
        <dbReference type="Proteomes" id="UP000002742"/>
    </source>
</evidence>
<dbReference type="HOGENOM" id="CLU_101003_2_1_4"/>
<accession>C6WVI1</accession>
<dbReference type="eggNOG" id="COG1188">
    <property type="taxonomic scope" value="Bacteria"/>
</dbReference>
<sequence length="132" mass="14793">MASEADSKCRLDKWLWAARFFKTRSLATTAIDTGKVHVDGDRVKPAKEVHIGQTIHIRNRDFEIEVTVQALSNVRKGAPEAALLYTETPASISKRENAKLTGEHDFAQRDRGAGRPTKRQLRDIKKFTGGAY</sequence>
<keyword evidence="2 4" id="KW-0694">RNA-binding</keyword>